<reference evidence="1" key="1">
    <citation type="submission" date="2022-12" db="EMBL/GenBank/DDBJ databases">
        <authorList>
            <person name="Petersen C."/>
        </authorList>
    </citation>
    <scope>NUCLEOTIDE SEQUENCE</scope>
    <source>
        <strain evidence="1">IBT 35675</strain>
    </source>
</reference>
<sequence length="77" mass="8751">MLQNADPPGDKLAARPDAELSTAYAAMSMKAQYDDKNQPTHFTVGDWAYIKLSNGYNIVSNSRVPKRLREWYVGRFL</sequence>
<gene>
    <name evidence="1" type="ORF">N7541_005345</name>
</gene>
<accession>A0A9W9RDU3</accession>
<keyword evidence="2" id="KW-1185">Reference proteome</keyword>
<organism evidence="1 2">
    <name type="scientific">Penicillium brevicompactum</name>
    <dbReference type="NCBI Taxonomy" id="5074"/>
    <lineage>
        <taxon>Eukaryota</taxon>
        <taxon>Fungi</taxon>
        <taxon>Dikarya</taxon>
        <taxon>Ascomycota</taxon>
        <taxon>Pezizomycotina</taxon>
        <taxon>Eurotiomycetes</taxon>
        <taxon>Eurotiomycetidae</taxon>
        <taxon>Eurotiales</taxon>
        <taxon>Aspergillaceae</taxon>
        <taxon>Penicillium</taxon>
    </lineage>
</organism>
<name>A0A9W9RDU3_PENBR</name>
<dbReference type="Proteomes" id="UP001148299">
    <property type="component" value="Unassembled WGS sequence"/>
</dbReference>
<dbReference type="EMBL" id="JAPZBR010000003">
    <property type="protein sequence ID" value="KAJ5358187.1"/>
    <property type="molecule type" value="Genomic_DNA"/>
</dbReference>
<comment type="caution">
    <text evidence="1">The sequence shown here is derived from an EMBL/GenBank/DDBJ whole genome shotgun (WGS) entry which is preliminary data.</text>
</comment>
<evidence type="ECO:0000313" key="2">
    <source>
        <dbReference type="Proteomes" id="UP001148299"/>
    </source>
</evidence>
<proteinExistence type="predicted"/>
<dbReference type="AlphaFoldDB" id="A0A9W9RDU3"/>
<evidence type="ECO:0000313" key="1">
    <source>
        <dbReference type="EMBL" id="KAJ5358187.1"/>
    </source>
</evidence>
<reference evidence="1" key="2">
    <citation type="journal article" date="2023" name="IMA Fungus">
        <title>Comparative genomic study of the Penicillium genus elucidates a diverse pangenome and 15 lateral gene transfer events.</title>
        <authorList>
            <person name="Petersen C."/>
            <person name="Sorensen T."/>
            <person name="Nielsen M.R."/>
            <person name="Sondergaard T.E."/>
            <person name="Sorensen J.L."/>
            <person name="Fitzpatrick D.A."/>
            <person name="Frisvad J.C."/>
            <person name="Nielsen K.L."/>
        </authorList>
    </citation>
    <scope>NUCLEOTIDE SEQUENCE</scope>
    <source>
        <strain evidence="1">IBT 35675</strain>
    </source>
</reference>
<protein>
    <submittedName>
        <fullName evidence="1">Uncharacterized protein</fullName>
    </submittedName>
</protein>